<evidence type="ECO:0000313" key="2">
    <source>
        <dbReference type="EMBL" id="WZB87168.1"/>
    </source>
</evidence>
<dbReference type="EC" id="2.4.-.-" evidence="2"/>
<dbReference type="PANTHER" id="PTHR43685:SF11">
    <property type="entry name" value="GLYCOSYLTRANSFERASE TAGX-RELATED"/>
    <property type="match status" value="1"/>
</dbReference>
<protein>
    <submittedName>
        <fullName evidence="2">Glycosyltransferase family 2 protein</fullName>
        <ecNumber evidence="2">2.4.-.-</ecNumber>
    </submittedName>
</protein>
<reference evidence="2 3" key="1">
    <citation type="submission" date="2024-04" db="EMBL/GenBank/DDBJ databases">
        <title>Okeanomitos corallinicola gen. &amp; sp. nov. (Nostocales, Cyanobacteria), a new toxic marine heterocyst-forming cyanobacterium from a coral reef.</title>
        <authorList>
            <person name="Li H."/>
            <person name="Li R."/>
            <person name="Kang J."/>
            <person name="Hii K.S."/>
            <person name="Mohamed H.F."/>
            <person name="Xu X."/>
            <person name="Luo Z."/>
        </authorList>
    </citation>
    <scope>NUCLEOTIDE SEQUENCE [LARGE SCALE GENOMIC DNA]</scope>
    <source>
        <strain evidence="2 3">TIOX110</strain>
    </source>
</reference>
<dbReference type="InterPro" id="IPR029044">
    <property type="entry name" value="Nucleotide-diphossugar_trans"/>
</dbReference>
<keyword evidence="3" id="KW-1185">Reference proteome</keyword>
<dbReference type="CDD" id="cd06433">
    <property type="entry name" value="GT_2_WfgS_like"/>
    <property type="match status" value="1"/>
</dbReference>
<dbReference type="EMBL" id="CP150886">
    <property type="protein sequence ID" value="WZB87168.1"/>
    <property type="molecule type" value="Genomic_DNA"/>
</dbReference>
<dbReference type="Pfam" id="PF00535">
    <property type="entry name" value="Glycos_transf_2"/>
    <property type="match status" value="1"/>
</dbReference>
<evidence type="ECO:0000259" key="1">
    <source>
        <dbReference type="Pfam" id="PF00535"/>
    </source>
</evidence>
<dbReference type="GO" id="GO:0016757">
    <property type="term" value="F:glycosyltransferase activity"/>
    <property type="evidence" value="ECO:0007669"/>
    <property type="project" value="UniProtKB-KW"/>
</dbReference>
<name>A0ABZ2UP63_9CYAN</name>
<evidence type="ECO:0000313" key="3">
    <source>
        <dbReference type="Proteomes" id="UP001483337"/>
    </source>
</evidence>
<sequence>MTNEQTVNSLLSITQVHKENYDCAKDNKNELSELINTSTFPRITIITPSYNQGNFIEETIQSIVSQGYPNLEYIIIDGGSTDNTVDIIKKYESLISYWVSEPDQGQTHAINKGLSKATGEIIAYLNSDDYYLPGTLFKVAEHFLKFPETDLLHGICRYVNQQGEKIGEQFGNINTLSEILDLWDVWWKKRQFVQPEVFWSRRITEKIGLFNEELYFVMDYDYWRRIIQAGGMINSLDVELSCFRFTDQQKSNQSEKVANELLDLVRPLLWDKLTNLSWQQRLILQGKWLYKVKFLDEVEQSVINNDGKLVRWFKTMGVVVRYPQILLVSSFQGRFKHWFNRFIK</sequence>
<dbReference type="RefSeq" id="WP_353930082.1">
    <property type="nucleotide sequence ID" value="NZ_CP150886.1"/>
</dbReference>
<dbReference type="Proteomes" id="UP001483337">
    <property type="component" value="Chromosome"/>
</dbReference>
<keyword evidence="2" id="KW-0808">Transferase</keyword>
<gene>
    <name evidence="2" type="ORF">WJM97_17535</name>
</gene>
<dbReference type="InterPro" id="IPR001173">
    <property type="entry name" value="Glyco_trans_2-like"/>
</dbReference>
<keyword evidence="2" id="KW-0328">Glycosyltransferase</keyword>
<proteinExistence type="predicted"/>
<organism evidence="2 3">
    <name type="scientific">Okeanomitos corallinicola TIOX110</name>
    <dbReference type="NCBI Taxonomy" id="3133117"/>
    <lineage>
        <taxon>Bacteria</taxon>
        <taxon>Bacillati</taxon>
        <taxon>Cyanobacteriota</taxon>
        <taxon>Cyanophyceae</taxon>
        <taxon>Nostocales</taxon>
        <taxon>Aphanizomenonaceae</taxon>
        <taxon>Okeanomitos</taxon>
    </lineage>
</organism>
<dbReference type="Gene3D" id="3.90.550.10">
    <property type="entry name" value="Spore Coat Polysaccharide Biosynthesis Protein SpsA, Chain A"/>
    <property type="match status" value="1"/>
</dbReference>
<dbReference type="PANTHER" id="PTHR43685">
    <property type="entry name" value="GLYCOSYLTRANSFERASE"/>
    <property type="match status" value="1"/>
</dbReference>
<accession>A0ABZ2UP63</accession>
<feature type="domain" description="Glycosyltransferase 2-like" evidence="1">
    <location>
        <begin position="44"/>
        <end position="157"/>
    </location>
</feature>
<dbReference type="SUPFAM" id="SSF53448">
    <property type="entry name" value="Nucleotide-diphospho-sugar transferases"/>
    <property type="match status" value="1"/>
</dbReference>
<dbReference type="InterPro" id="IPR050834">
    <property type="entry name" value="Glycosyltransf_2"/>
</dbReference>